<organism evidence="6 7">
    <name type="scientific">Rhodococcus phage ReqiPepy6</name>
    <dbReference type="NCBI Taxonomy" id="691965"/>
    <lineage>
        <taxon>Viruses</taxon>
        <taxon>Duplodnaviria</taxon>
        <taxon>Heunggongvirae</taxon>
        <taxon>Uroviricota</taxon>
        <taxon>Caudoviricetes</taxon>
        <taxon>Pepyhexavirus</taxon>
        <taxon>Pepyhexavirus pepy6</taxon>
    </lineage>
</organism>
<name>D4P7J8_9CAUD</name>
<accession>D4P7J8</accession>
<keyword evidence="7" id="KW-1185">Reference proteome</keyword>
<evidence type="ECO:0000313" key="6">
    <source>
        <dbReference type="EMBL" id="ADD80978.1"/>
    </source>
</evidence>
<keyword evidence="2 5" id="KW-0812">Transmembrane</keyword>
<dbReference type="InterPro" id="IPR006419">
    <property type="entry name" value="NMN_transpt_PnuC"/>
</dbReference>
<dbReference type="Proteomes" id="UP000002347">
    <property type="component" value="Segment"/>
</dbReference>
<dbReference type="GO" id="GO:0016020">
    <property type="term" value="C:membrane"/>
    <property type="evidence" value="ECO:0007669"/>
    <property type="project" value="UniProtKB-SubCell"/>
</dbReference>
<reference evidence="6 7" key="1">
    <citation type="journal article" date="2011" name="Appl. Environ. Microbiol.">
        <title>Genomic and functional analyses of Rhodococcus equi phages ReqiPepy6, ReqiPoco6, ReqiPine5, and ReqiDocB7.</title>
        <authorList>
            <person name="Summer E.J."/>
            <person name="Liu M."/>
            <person name="Gill J.J."/>
            <person name="Grant M."/>
            <person name="Chan-Cortes T.N."/>
            <person name="Ferguson L."/>
            <person name="Janes C."/>
            <person name="Lange K."/>
            <person name="Bertoli M."/>
            <person name="Moore C."/>
            <person name="Orchard R.C."/>
            <person name="Cohen N."/>
            <person name="Young R."/>
        </authorList>
    </citation>
    <scope>NUCLEOTIDE SEQUENCE [LARGE SCALE GENOMIC DNA]</scope>
</reference>
<dbReference type="GO" id="GO:0034257">
    <property type="term" value="F:nicotinamide riboside transmembrane transporter activity"/>
    <property type="evidence" value="ECO:0007669"/>
    <property type="project" value="InterPro"/>
</dbReference>
<evidence type="ECO:0000256" key="1">
    <source>
        <dbReference type="ARBA" id="ARBA00004141"/>
    </source>
</evidence>
<protein>
    <submittedName>
        <fullName evidence="6">Gp087</fullName>
    </submittedName>
</protein>
<dbReference type="RefSeq" id="YP_009017701.1">
    <property type="nucleotide sequence ID" value="NC_023735.1"/>
</dbReference>
<dbReference type="EMBL" id="GU580941">
    <property type="protein sequence ID" value="ADD80978.1"/>
    <property type="molecule type" value="Genomic_DNA"/>
</dbReference>
<dbReference type="KEGG" id="vg:18565664"/>
<keyword evidence="4 5" id="KW-0472">Membrane</keyword>
<dbReference type="Pfam" id="PF04973">
    <property type="entry name" value="NMN_transporter"/>
    <property type="match status" value="1"/>
</dbReference>
<feature type="transmembrane region" description="Helical" evidence="5">
    <location>
        <begin position="35"/>
        <end position="58"/>
    </location>
</feature>
<proteinExistence type="predicted"/>
<keyword evidence="3 5" id="KW-1133">Transmembrane helix</keyword>
<dbReference type="GeneID" id="18565664"/>
<evidence type="ECO:0000313" key="7">
    <source>
        <dbReference type="Proteomes" id="UP000002347"/>
    </source>
</evidence>
<dbReference type="OrthoDB" id="28122at10239"/>
<evidence type="ECO:0000256" key="4">
    <source>
        <dbReference type="ARBA" id="ARBA00023136"/>
    </source>
</evidence>
<evidence type="ECO:0000256" key="3">
    <source>
        <dbReference type="ARBA" id="ARBA00022989"/>
    </source>
</evidence>
<gene>
    <name evidence="6" type="ORF">Pepy6gene087</name>
</gene>
<evidence type="ECO:0000256" key="2">
    <source>
        <dbReference type="ARBA" id="ARBA00022692"/>
    </source>
</evidence>
<sequence>MWWSIFLAVIGVTGLYLTTQKNVLGFAIGVGVQILWVVYALATGQYGFILSALAYGAVNIIGLRKWTKDARAESSGKAEEAMKALGVRFLYFTGVNPEYPPHYWELKTAYGNVVQQSLSYQDEMGAIKNAVAVFGDKLFDSNYIVIDTSPDILAKLRREYHTSREIHGSRQSYPAEAMRMSSLPPMPDPYHSMQPTRVHHNPRPVNWVTGD</sequence>
<comment type="subcellular location">
    <subcellularLocation>
        <location evidence="1">Membrane</location>
        <topology evidence="1">Multi-pass membrane protein</topology>
    </subcellularLocation>
</comment>
<evidence type="ECO:0000256" key="5">
    <source>
        <dbReference type="SAM" id="Phobius"/>
    </source>
</evidence>